<comment type="caution">
    <text evidence="9">The sequence shown here is derived from an EMBL/GenBank/DDBJ whole genome shotgun (WGS) entry which is preliminary data.</text>
</comment>
<reference evidence="9 10" key="1">
    <citation type="submission" date="2020-08" db="EMBL/GenBank/DDBJ databases">
        <title>Sequencing the genomes of 1000 actinobacteria strains.</title>
        <authorList>
            <person name="Klenk H.-P."/>
        </authorList>
    </citation>
    <scope>NUCLEOTIDE SEQUENCE [LARGE SCALE GENOMIC DNA]</scope>
    <source>
        <strain evidence="9 10">DSM 41654</strain>
    </source>
</reference>
<feature type="transmembrane region" description="Helical" evidence="7">
    <location>
        <begin position="219"/>
        <end position="240"/>
    </location>
</feature>
<dbReference type="InterPro" id="IPR010290">
    <property type="entry name" value="TM_effector"/>
</dbReference>
<dbReference type="Pfam" id="PF05977">
    <property type="entry name" value="MFS_3"/>
    <property type="match status" value="1"/>
</dbReference>
<evidence type="ECO:0000256" key="4">
    <source>
        <dbReference type="ARBA" id="ARBA00022692"/>
    </source>
</evidence>
<dbReference type="GO" id="GO:0022857">
    <property type="term" value="F:transmembrane transporter activity"/>
    <property type="evidence" value="ECO:0007669"/>
    <property type="project" value="InterPro"/>
</dbReference>
<keyword evidence="6 7" id="KW-0472">Membrane</keyword>
<dbReference type="PANTHER" id="PTHR23513:SF6">
    <property type="entry name" value="MAJOR FACILITATOR SUPERFAMILY ASSOCIATED DOMAIN-CONTAINING PROTEIN"/>
    <property type="match status" value="1"/>
</dbReference>
<name>A0A7W7QWV9_KITKI</name>
<evidence type="ECO:0000256" key="3">
    <source>
        <dbReference type="ARBA" id="ARBA00022475"/>
    </source>
</evidence>
<dbReference type="InterPro" id="IPR036259">
    <property type="entry name" value="MFS_trans_sf"/>
</dbReference>
<evidence type="ECO:0000256" key="6">
    <source>
        <dbReference type="ARBA" id="ARBA00023136"/>
    </source>
</evidence>
<feature type="domain" description="Major facilitator superfamily (MFS) profile" evidence="8">
    <location>
        <begin position="8"/>
        <end position="394"/>
    </location>
</feature>
<feature type="transmembrane region" description="Helical" evidence="7">
    <location>
        <begin position="165"/>
        <end position="185"/>
    </location>
</feature>
<feature type="transmembrane region" description="Helical" evidence="7">
    <location>
        <begin position="369"/>
        <end position="389"/>
    </location>
</feature>
<keyword evidence="4 7" id="KW-0812">Transmembrane</keyword>
<dbReference type="PROSITE" id="PS50850">
    <property type="entry name" value="MFS"/>
    <property type="match status" value="1"/>
</dbReference>
<dbReference type="InterPro" id="IPR020846">
    <property type="entry name" value="MFS_dom"/>
</dbReference>
<feature type="transmembrane region" description="Helical" evidence="7">
    <location>
        <begin position="45"/>
        <end position="62"/>
    </location>
</feature>
<evidence type="ECO:0000256" key="1">
    <source>
        <dbReference type="ARBA" id="ARBA00004651"/>
    </source>
</evidence>
<dbReference type="CDD" id="cd06173">
    <property type="entry name" value="MFS_MefA_like"/>
    <property type="match status" value="1"/>
</dbReference>
<protein>
    <submittedName>
        <fullName evidence="9">MFS family permease</fullName>
    </submittedName>
</protein>
<evidence type="ECO:0000256" key="7">
    <source>
        <dbReference type="SAM" id="Phobius"/>
    </source>
</evidence>
<evidence type="ECO:0000313" key="9">
    <source>
        <dbReference type="EMBL" id="MBB4921215.1"/>
    </source>
</evidence>
<dbReference type="SUPFAM" id="SSF103473">
    <property type="entry name" value="MFS general substrate transporter"/>
    <property type="match status" value="1"/>
</dbReference>
<feature type="transmembrane region" description="Helical" evidence="7">
    <location>
        <begin position="252"/>
        <end position="273"/>
    </location>
</feature>
<evidence type="ECO:0000259" key="8">
    <source>
        <dbReference type="PROSITE" id="PS50850"/>
    </source>
</evidence>
<comment type="subcellular location">
    <subcellularLocation>
        <location evidence="1">Cell membrane</location>
        <topology evidence="1">Multi-pass membrane protein</topology>
    </subcellularLocation>
</comment>
<accession>A0A7W7QWV9</accession>
<dbReference type="PANTHER" id="PTHR23513">
    <property type="entry name" value="INTEGRAL MEMBRANE EFFLUX PROTEIN-RELATED"/>
    <property type="match status" value="1"/>
</dbReference>
<sequence length="401" mass="42426">MSLWRNRDFVLLWSGQILSVLGTKVSSIAVPLIVLATTHSVSKAGLAGFVATLPYLLFYLVAGSIVDRYDRKRVMLLCEATRIVALGSIPVAFWLGRLSYPQLLIAGFVGGTAYVFFSVAEKSVLPALVSEAQLTAALAQDEAKTGGAALAGPPLGGVLFGLSHALPFLADAVSYLVSFVTIFLLRTDLRVQREQPAEALHRDIADGLRWVWSEPFVRITVLLVSLVNIMFQALTLTMIVRAKELGAASGTIGLMLSFVGIGGLAGAASAPWLQRRLSPMTVAIGGSWVWVLVLAPIALVPTAWALGPFAAAMAFVGPVWNVVVVGYQYKVIPNELLGRVKSVVLLVSWGSIPFGSLFAGYLLEFAGARGAILALAGLATVTAVIASTAPGIRRSAVLRGE</sequence>
<organism evidence="9 10">
    <name type="scientific">Kitasatospora kifunensis</name>
    <name type="common">Streptomyces kifunensis</name>
    <dbReference type="NCBI Taxonomy" id="58351"/>
    <lineage>
        <taxon>Bacteria</taxon>
        <taxon>Bacillati</taxon>
        <taxon>Actinomycetota</taxon>
        <taxon>Actinomycetes</taxon>
        <taxon>Kitasatosporales</taxon>
        <taxon>Streptomycetaceae</taxon>
        <taxon>Kitasatospora</taxon>
    </lineage>
</organism>
<keyword evidence="5 7" id="KW-1133">Transmembrane helix</keyword>
<gene>
    <name evidence="9" type="ORF">FHR34_000208</name>
</gene>
<evidence type="ECO:0000313" key="10">
    <source>
        <dbReference type="Proteomes" id="UP000540506"/>
    </source>
</evidence>
<evidence type="ECO:0000256" key="5">
    <source>
        <dbReference type="ARBA" id="ARBA00022989"/>
    </source>
</evidence>
<keyword evidence="2" id="KW-0813">Transport</keyword>
<proteinExistence type="predicted"/>
<dbReference type="Gene3D" id="1.20.1250.20">
    <property type="entry name" value="MFS general substrate transporter like domains"/>
    <property type="match status" value="1"/>
</dbReference>
<feature type="transmembrane region" description="Helical" evidence="7">
    <location>
        <begin position="343"/>
        <end position="363"/>
    </location>
</feature>
<feature type="transmembrane region" description="Helical" evidence="7">
    <location>
        <begin position="280"/>
        <end position="304"/>
    </location>
</feature>
<keyword evidence="3" id="KW-1003">Cell membrane</keyword>
<feature type="transmembrane region" description="Helical" evidence="7">
    <location>
        <begin position="310"/>
        <end position="331"/>
    </location>
</feature>
<dbReference type="EMBL" id="JACHJV010000001">
    <property type="protein sequence ID" value="MBB4921215.1"/>
    <property type="molecule type" value="Genomic_DNA"/>
</dbReference>
<evidence type="ECO:0000256" key="2">
    <source>
        <dbReference type="ARBA" id="ARBA00022448"/>
    </source>
</evidence>
<dbReference type="GO" id="GO:0005886">
    <property type="term" value="C:plasma membrane"/>
    <property type="evidence" value="ECO:0007669"/>
    <property type="project" value="UniProtKB-SubCell"/>
</dbReference>
<dbReference type="AlphaFoldDB" id="A0A7W7QWV9"/>
<dbReference type="RefSeq" id="WP_184933583.1">
    <property type="nucleotide sequence ID" value="NZ_JACHJV010000001.1"/>
</dbReference>
<dbReference type="Proteomes" id="UP000540506">
    <property type="component" value="Unassembled WGS sequence"/>
</dbReference>
<keyword evidence="10" id="KW-1185">Reference proteome</keyword>